<evidence type="ECO:0000313" key="2">
    <source>
        <dbReference type="EMBL" id="EMP26371.1"/>
    </source>
</evidence>
<accession>M7AME0</accession>
<dbReference type="Proteomes" id="UP000031443">
    <property type="component" value="Unassembled WGS sequence"/>
</dbReference>
<sequence length="211" mass="22576">MACVSSRRTVHRSQGCISWGDPKRTGSTSFFKLQVQYGIVMRRGIWQHTAHERSFGSVAPETTTPTAAGAAPGQPHQPPLGQPLEHLRSIPQSAIPGSWLEQPRSAGPGSSPWAADWSNHGPQQLVLLPQAPPLQDLVTASYQLSPVCPPVPSVYGKEEGEMEPGLPVLTVACSFPDEALIPTSLSPPDDCHQYQEPMAGHPPTPGMNNGI</sequence>
<keyword evidence="3" id="KW-1185">Reference proteome</keyword>
<feature type="region of interest" description="Disordered" evidence="1">
    <location>
        <begin position="96"/>
        <end position="118"/>
    </location>
</feature>
<feature type="compositionally biased region" description="Low complexity" evidence="1">
    <location>
        <begin position="59"/>
        <end position="74"/>
    </location>
</feature>
<organism evidence="2 3">
    <name type="scientific">Chelonia mydas</name>
    <name type="common">Green sea-turtle</name>
    <name type="synonym">Chelonia agassizi</name>
    <dbReference type="NCBI Taxonomy" id="8469"/>
    <lineage>
        <taxon>Eukaryota</taxon>
        <taxon>Metazoa</taxon>
        <taxon>Chordata</taxon>
        <taxon>Craniata</taxon>
        <taxon>Vertebrata</taxon>
        <taxon>Euteleostomi</taxon>
        <taxon>Archelosauria</taxon>
        <taxon>Testudinata</taxon>
        <taxon>Testudines</taxon>
        <taxon>Cryptodira</taxon>
        <taxon>Durocryptodira</taxon>
        <taxon>Americhelydia</taxon>
        <taxon>Chelonioidea</taxon>
        <taxon>Cheloniidae</taxon>
        <taxon>Chelonia</taxon>
    </lineage>
</organism>
<feature type="region of interest" description="Disordered" evidence="1">
    <location>
        <begin position="56"/>
        <end position="84"/>
    </location>
</feature>
<gene>
    <name evidence="2" type="ORF">UY3_16570</name>
</gene>
<evidence type="ECO:0000256" key="1">
    <source>
        <dbReference type="SAM" id="MobiDB-lite"/>
    </source>
</evidence>
<reference evidence="3" key="1">
    <citation type="journal article" date="2013" name="Nat. Genet.">
        <title>The draft genomes of soft-shell turtle and green sea turtle yield insights into the development and evolution of the turtle-specific body plan.</title>
        <authorList>
            <person name="Wang Z."/>
            <person name="Pascual-Anaya J."/>
            <person name="Zadissa A."/>
            <person name="Li W."/>
            <person name="Niimura Y."/>
            <person name="Huang Z."/>
            <person name="Li C."/>
            <person name="White S."/>
            <person name="Xiong Z."/>
            <person name="Fang D."/>
            <person name="Wang B."/>
            <person name="Ming Y."/>
            <person name="Chen Y."/>
            <person name="Zheng Y."/>
            <person name="Kuraku S."/>
            <person name="Pignatelli M."/>
            <person name="Herrero J."/>
            <person name="Beal K."/>
            <person name="Nozawa M."/>
            <person name="Li Q."/>
            <person name="Wang J."/>
            <person name="Zhang H."/>
            <person name="Yu L."/>
            <person name="Shigenobu S."/>
            <person name="Wang J."/>
            <person name="Liu J."/>
            <person name="Flicek P."/>
            <person name="Searle S."/>
            <person name="Wang J."/>
            <person name="Kuratani S."/>
            <person name="Yin Y."/>
            <person name="Aken B."/>
            <person name="Zhang G."/>
            <person name="Irie N."/>
        </authorList>
    </citation>
    <scope>NUCLEOTIDE SEQUENCE [LARGE SCALE GENOMIC DNA]</scope>
</reference>
<name>M7AME0_CHEMY</name>
<protein>
    <submittedName>
        <fullName evidence="2">Uncharacterized protein</fullName>
    </submittedName>
</protein>
<dbReference type="EMBL" id="KB580885">
    <property type="protein sequence ID" value="EMP26371.1"/>
    <property type="molecule type" value="Genomic_DNA"/>
</dbReference>
<proteinExistence type="predicted"/>
<dbReference type="AlphaFoldDB" id="M7AME0"/>
<evidence type="ECO:0000313" key="3">
    <source>
        <dbReference type="Proteomes" id="UP000031443"/>
    </source>
</evidence>